<dbReference type="InterPro" id="IPR004155">
    <property type="entry name" value="PBS_lyase_HEAT"/>
</dbReference>
<name>A0A381Y3A5_9ZZZZ</name>
<protein>
    <recommendedName>
        <fullName evidence="2">HEAT repeat domain-containing protein</fullName>
    </recommendedName>
</protein>
<dbReference type="Gene3D" id="1.25.10.10">
    <property type="entry name" value="Leucine-rich Repeat Variant"/>
    <property type="match status" value="1"/>
</dbReference>
<evidence type="ECO:0008006" key="2">
    <source>
        <dbReference type="Google" id="ProtNLM"/>
    </source>
</evidence>
<evidence type="ECO:0000313" key="1">
    <source>
        <dbReference type="EMBL" id="SVA71151.1"/>
    </source>
</evidence>
<reference evidence="1" key="1">
    <citation type="submission" date="2018-05" db="EMBL/GenBank/DDBJ databases">
        <authorList>
            <person name="Lanie J.A."/>
            <person name="Ng W.-L."/>
            <person name="Kazmierczak K.M."/>
            <person name="Andrzejewski T.M."/>
            <person name="Davidsen T.M."/>
            <person name="Wayne K.J."/>
            <person name="Tettelin H."/>
            <person name="Glass J.I."/>
            <person name="Rusch D."/>
            <person name="Podicherti R."/>
            <person name="Tsui H.-C.T."/>
            <person name="Winkler M.E."/>
        </authorList>
    </citation>
    <scope>NUCLEOTIDE SEQUENCE</scope>
</reference>
<accession>A0A381Y3A5</accession>
<sequence length="368" mass="40819">MLSFTLNSCSFIKKIFPGKQEEAPSVTFELIDKLRIAYEDGRIQALEELISIYNDSSLPFEARIEAGRVLGDSQHPTALNAIAQAVSSGAALDITFMEESIKLLAKFRENPKAAEAMIQGMENIELKTNSLHMTLVRSLNKIRVEDQVLALLDLYEIAHANVERTDQLLAETLGAIGTEEVVPILVSIAKNPILKIGVRNRAVEILGKKDPGEVANAFAELLNDPATNLEVREFALNTMRGVKQENLILALLNTYNAGRSEYYSLLNTLLETLGNFDDPQVFKAIIQIGLTDDLPIDLRKKAIESLGGLNNPNVIPRFLPLLADAKNYTLHGSIVQMVGRLGKQDLYHEEIRRLAFAAHMKESQYIVP</sequence>
<gene>
    <name evidence="1" type="ORF">METZ01_LOCUS124005</name>
</gene>
<organism evidence="1">
    <name type="scientific">marine metagenome</name>
    <dbReference type="NCBI Taxonomy" id="408172"/>
    <lineage>
        <taxon>unclassified sequences</taxon>
        <taxon>metagenomes</taxon>
        <taxon>ecological metagenomes</taxon>
    </lineage>
</organism>
<dbReference type="InterPro" id="IPR016024">
    <property type="entry name" value="ARM-type_fold"/>
</dbReference>
<dbReference type="SMART" id="SM00567">
    <property type="entry name" value="EZ_HEAT"/>
    <property type="match status" value="4"/>
</dbReference>
<dbReference type="EMBL" id="UINC01017231">
    <property type="protein sequence ID" value="SVA71151.1"/>
    <property type="molecule type" value="Genomic_DNA"/>
</dbReference>
<dbReference type="SUPFAM" id="SSF48371">
    <property type="entry name" value="ARM repeat"/>
    <property type="match status" value="1"/>
</dbReference>
<proteinExistence type="predicted"/>
<dbReference type="AlphaFoldDB" id="A0A381Y3A5"/>
<dbReference type="InterPro" id="IPR011989">
    <property type="entry name" value="ARM-like"/>
</dbReference>